<feature type="signal peptide" evidence="1">
    <location>
        <begin position="1"/>
        <end position="18"/>
    </location>
</feature>
<evidence type="ECO:0000256" key="1">
    <source>
        <dbReference type="SAM" id="SignalP"/>
    </source>
</evidence>
<dbReference type="InterPro" id="IPR035992">
    <property type="entry name" value="Ricin_B-like_lectins"/>
</dbReference>
<dbReference type="EMBL" id="CM032190">
    <property type="protein sequence ID" value="KAG7086155.1"/>
    <property type="molecule type" value="Genomic_DNA"/>
</dbReference>
<dbReference type="RefSeq" id="XP_043002626.1">
    <property type="nucleotide sequence ID" value="XM_043159028.1"/>
</dbReference>
<feature type="chain" id="PRO_5040296016" description="Ricin B lectin domain-containing protein" evidence="1">
    <location>
        <begin position="19"/>
        <end position="317"/>
    </location>
</feature>
<feature type="domain" description="Ricin B lectin" evidence="2">
    <location>
        <begin position="171"/>
        <end position="314"/>
    </location>
</feature>
<protein>
    <recommendedName>
        <fullName evidence="2">Ricin B lectin domain-containing protein</fullName>
    </recommendedName>
</protein>
<feature type="domain" description="Ricin B lectin" evidence="2">
    <location>
        <begin position="26"/>
        <end position="164"/>
    </location>
</feature>
<accession>A0A9P7RN22</accession>
<organism evidence="3 4">
    <name type="scientific">Marasmius oreades</name>
    <name type="common">fairy-ring Marasmius</name>
    <dbReference type="NCBI Taxonomy" id="181124"/>
    <lineage>
        <taxon>Eukaryota</taxon>
        <taxon>Fungi</taxon>
        <taxon>Dikarya</taxon>
        <taxon>Basidiomycota</taxon>
        <taxon>Agaricomycotina</taxon>
        <taxon>Agaricomycetes</taxon>
        <taxon>Agaricomycetidae</taxon>
        <taxon>Agaricales</taxon>
        <taxon>Marasmiineae</taxon>
        <taxon>Marasmiaceae</taxon>
        <taxon>Marasmius</taxon>
    </lineage>
</organism>
<dbReference type="OrthoDB" id="6770063at2759"/>
<dbReference type="InterPro" id="IPR000772">
    <property type="entry name" value="Ricin_B_lectin"/>
</dbReference>
<dbReference type="SUPFAM" id="SSF50370">
    <property type="entry name" value="Ricin B-like lectins"/>
    <property type="match status" value="2"/>
</dbReference>
<dbReference type="GeneID" id="66071191"/>
<name>A0A9P7RN22_9AGAR</name>
<dbReference type="Pfam" id="PF00652">
    <property type="entry name" value="Ricin_B_lectin"/>
    <property type="match status" value="2"/>
</dbReference>
<evidence type="ECO:0000313" key="4">
    <source>
        <dbReference type="Proteomes" id="UP001049176"/>
    </source>
</evidence>
<comment type="caution">
    <text evidence="3">The sequence shown here is derived from an EMBL/GenBank/DDBJ whole genome shotgun (WGS) entry which is preliminary data.</text>
</comment>
<dbReference type="AlphaFoldDB" id="A0A9P7RN22"/>
<dbReference type="Gene3D" id="2.80.10.50">
    <property type="match status" value="3"/>
</dbReference>
<keyword evidence="1" id="KW-0732">Signal</keyword>
<keyword evidence="4" id="KW-1185">Reference proteome</keyword>
<dbReference type="SMART" id="SM00458">
    <property type="entry name" value="RICIN"/>
    <property type="match status" value="2"/>
</dbReference>
<reference evidence="3" key="1">
    <citation type="journal article" date="2021" name="Genome Biol. Evol.">
        <title>The assembled and annotated genome of the fairy-ring fungus Marasmius oreades.</title>
        <authorList>
            <person name="Hiltunen M."/>
            <person name="Ament-Velasquez S.L."/>
            <person name="Johannesson H."/>
        </authorList>
    </citation>
    <scope>NUCLEOTIDE SEQUENCE</scope>
    <source>
        <strain evidence="3">03SP1</strain>
    </source>
</reference>
<evidence type="ECO:0000259" key="2">
    <source>
        <dbReference type="SMART" id="SM00458"/>
    </source>
</evidence>
<dbReference type="PROSITE" id="PS50231">
    <property type="entry name" value="RICIN_B_LECTIN"/>
    <property type="match status" value="2"/>
</dbReference>
<dbReference type="KEGG" id="more:E1B28_002115"/>
<evidence type="ECO:0000313" key="3">
    <source>
        <dbReference type="EMBL" id="KAG7086155.1"/>
    </source>
</evidence>
<dbReference type="Proteomes" id="UP001049176">
    <property type="component" value="Chromosome 10"/>
</dbReference>
<gene>
    <name evidence="3" type="ORF">E1B28_002115</name>
</gene>
<sequence>MRPVTGLALSTFVTLVSAAIQLQSASPAFDAAGRQGCISATANEDGSPVIIHDCNTEDSSKHAWDLSLFSKENAGPQQIKIFKDLMEKCLDVKDGIVADGTKLQVWTCGDGNPNQQWISVNDFTFRLSGTTKCVDLTDGNITDGNQLQIWECDSQNTNQKFIGEPVGNAISPPSRLVGGPADPNRPSLCMTAENLNDGAGVSLSVCGRAWETFPAGNQTWIVPVSPLTGPIRLHVANKCLDTRREDATNGYLLQITECVVGDPKQQWKVDSPNTISWVGHNKCVDITNGNMAAGTPLQIWDCDASNPNQQWFLTQSF</sequence>
<proteinExistence type="predicted"/>
<dbReference type="CDD" id="cd00161">
    <property type="entry name" value="beta-trefoil_Ricin-like"/>
    <property type="match status" value="2"/>
</dbReference>